<name>A0A0M7G6X5_ALCFA</name>
<dbReference type="PANTHER" id="PTHR10584:SF166">
    <property type="entry name" value="RIBOKINASE"/>
    <property type="match status" value="1"/>
</dbReference>
<dbReference type="RefSeq" id="WP_042486409.1">
    <property type="nucleotide sequence ID" value="NZ_CAXOJJ010000029.1"/>
</dbReference>
<evidence type="ECO:0000313" key="6">
    <source>
        <dbReference type="Proteomes" id="UP000245216"/>
    </source>
</evidence>
<evidence type="ECO:0000256" key="2">
    <source>
        <dbReference type="ARBA" id="ARBA00022777"/>
    </source>
</evidence>
<dbReference type="EMBL" id="CP096916">
    <property type="protein sequence ID" value="WBM37639.1"/>
    <property type="molecule type" value="Genomic_DNA"/>
</dbReference>
<dbReference type="KEGG" id="afa:UZ73_13780"/>
<dbReference type="Pfam" id="PF00294">
    <property type="entry name" value="PfkB"/>
    <property type="match status" value="1"/>
</dbReference>
<gene>
    <name evidence="4" type="ORF">DF183_11125</name>
    <name evidence="5" type="ORF">M2J83_17855</name>
</gene>
<evidence type="ECO:0000313" key="7">
    <source>
        <dbReference type="Proteomes" id="UP001211866"/>
    </source>
</evidence>
<evidence type="ECO:0000313" key="5">
    <source>
        <dbReference type="EMBL" id="WBM37639.1"/>
    </source>
</evidence>
<reference evidence="4 6" key="1">
    <citation type="submission" date="2018-05" db="EMBL/GenBank/DDBJ databases">
        <title>Genome Sequence of an Efficient Indole-Degrading Bacterium, Alcaligenes sp.YBY.</title>
        <authorList>
            <person name="Yang B."/>
        </authorList>
    </citation>
    <scope>NUCLEOTIDE SEQUENCE [LARGE SCALE GENOMIC DNA]</scope>
    <source>
        <strain evidence="4 6">YBY</strain>
    </source>
</reference>
<dbReference type="Gene3D" id="3.40.1190.20">
    <property type="match status" value="1"/>
</dbReference>
<dbReference type="SUPFAM" id="SSF53613">
    <property type="entry name" value="Ribokinase-like"/>
    <property type="match status" value="1"/>
</dbReference>
<evidence type="ECO:0000259" key="3">
    <source>
        <dbReference type="Pfam" id="PF00294"/>
    </source>
</evidence>
<dbReference type="STRING" id="511.UZ73_13780"/>
<dbReference type="CDD" id="cd01942">
    <property type="entry name" value="ribokinase_group_A"/>
    <property type="match status" value="1"/>
</dbReference>
<sequence>MTERVLVCGSIAFDTIAVFEGYFKDHILPDSIKTLSVSFFVPSLRKEWGGCAGNISYTLNMLGGQPVPVGAVGSDGVDYVQRLQNLGIDTSMVRVMPEMFTPQCFITTDLAASQITSFHPGAMVSSAQIDLSGQEAAWGIVAPDSKDGMFAHARRLHAQGTPFIFDLGQAMPLFAGEDLLEMLELCQVLTANEYEAEVIEQRTSKSMAEIAQGLQAAVVTRGEHGSTLYHNGQTYEIGPVPVENVVDPTGCGDAHRAGLLYGLTKGWSWQEACSLGNLMGSIKIQADGPQNHEFKRSDISAMLKQHYGIERSL</sequence>
<reference evidence="5 7" key="3">
    <citation type="submission" date="2022-05" db="EMBL/GenBank/DDBJ databases">
        <title>Complete sequence of strain NY11312.</title>
        <authorList>
            <person name="Zhou D."/>
        </authorList>
    </citation>
    <scope>NUCLEOTIDE SEQUENCE [LARGE SCALE GENOMIC DNA]</scope>
    <source>
        <strain evidence="5 7">NY11312</strain>
    </source>
</reference>
<dbReference type="InterPro" id="IPR002173">
    <property type="entry name" value="Carboh/pur_kinase_PfkB_CS"/>
</dbReference>
<evidence type="ECO:0000313" key="4">
    <source>
        <dbReference type="EMBL" id="PWE13721.1"/>
    </source>
</evidence>
<keyword evidence="1" id="KW-0808">Transferase</keyword>
<dbReference type="PANTHER" id="PTHR10584">
    <property type="entry name" value="SUGAR KINASE"/>
    <property type="match status" value="1"/>
</dbReference>
<feature type="domain" description="Carbohydrate kinase PfkB" evidence="3">
    <location>
        <begin position="41"/>
        <end position="291"/>
    </location>
</feature>
<keyword evidence="2 4" id="KW-0418">Kinase</keyword>
<dbReference type="Proteomes" id="UP000245216">
    <property type="component" value="Unassembled WGS sequence"/>
</dbReference>
<protein>
    <submittedName>
        <fullName evidence="4">Carbohydrate kinase family protein</fullName>
    </submittedName>
</protein>
<dbReference type="Proteomes" id="UP001211866">
    <property type="component" value="Chromosome"/>
</dbReference>
<accession>A0A0M7G6X5</accession>
<dbReference type="GeneID" id="29370835"/>
<reference evidence="4 6" key="2">
    <citation type="submission" date="2018-05" db="EMBL/GenBank/DDBJ databases">
        <authorList>
            <person name="Lanie J.A."/>
            <person name="Ng W.-L."/>
            <person name="Kazmierczak K.M."/>
            <person name="Andrzejewski T.M."/>
            <person name="Davidsen T.M."/>
            <person name="Wayne K.J."/>
            <person name="Tettelin H."/>
            <person name="Glass J.I."/>
            <person name="Rusch D."/>
            <person name="Podicherti R."/>
            <person name="Tsui H.-C.T."/>
            <person name="Winkler M.E."/>
        </authorList>
    </citation>
    <scope>NUCLEOTIDE SEQUENCE [LARGE SCALE GENOMIC DNA]</scope>
    <source>
        <strain evidence="4 6">YBY</strain>
    </source>
</reference>
<dbReference type="AlphaFoldDB" id="A0A0M7G6X5"/>
<proteinExistence type="predicted"/>
<dbReference type="InterPro" id="IPR011611">
    <property type="entry name" value="PfkB_dom"/>
</dbReference>
<dbReference type="EMBL" id="QEXO01000003">
    <property type="protein sequence ID" value="PWE13721.1"/>
    <property type="molecule type" value="Genomic_DNA"/>
</dbReference>
<accession>A0A0S2JTP4</accession>
<evidence type="ECO:0000256" key="1">
    <source>
        <dbReference type="ARBA" id="ARBA00022679"/>
    </source>
</evidence>
<dbReference type="GO" id="GO:0016301">
    <property type="term" value="F:kinase activity"/>
    <property type="evidence" value="ECO:0007669"/>
    <property type="project" value="UniProtKB-KW"/>
</dbReference>
<dbReference type="PROSITE" id="PS00583">
    <property type="entry name" value="PFKB_KINASES_1"/>
    <property type="match status" value="1"/>
</dbReference>
<keyword evidence="7" id="KW-1185">Reference proteome</keyword>
<organism evidence="4 6">
    <name type="scientific">Alcaligenes faecalis</name>
    <dbReference type="NCBI Taxonomy" id="511"/>
    <lineage>
        <taxon>Bacteria</taxon>
        <taxon>Pseudomonadati</taxon>
        <taxon>Pseudomonadota</taxon>
        <taxon>Betaproteobacteria</taxon>
        <taxon>Burkholderiales</taxon>
        <taxon>Alcaligenaceae</taxon>
        <taxon>Alcaligenes</taxon>
    </lineage>
</organism>
<dbReference type="InterPro" id="IPR029056">
    <property type="entry name" value="Ribokinase-like"/>
</dbReference>
<dbReference type="OrthoDB" id="9779730at2"/>